<sequence length="174" mass="18634">MSESVTDTAFNSGTPAGRVSEFAGSEHFARLFRDGMDMVEETASYLDGPGREDAKAMGRAGALAYAAESMKLTTRLMQAASWLLAQRQVAEGDLSPDQLVNGQYRLPADDDPEELWPADGDIAPGVLADLAGRSRQLYARLKRIDESLFDGAGASESGSPVGDQLNRLMDAFGQ</sequence>
<dbReference type="Pfam" id="PF07323">
    <property type="entry name" value="DUF1465"/>
    <property type="match status" value="1"/>
</dbReference>
<proteinExistence type="predicted"/>
<dbReference type="InterPro" id="IPR038301">
    <property type="entry name" value="AraC-like_sf"/>
</dbReference>
<accession>A0ABU7LNW8</accession>
<feature type="region of interest" description="Disordered" evidence="1">
    <location>
        <begin position="149"/>
        <end position="174"/>
    </location>
</feature>
<keyword evidence="3" id="KW-1185">Reference proteome</keyword>
<evidence type="ECO:0000313" key="2">
    <source>
        <dbReference type="EMBL" id="MEE2525602.1"/>
    </source>
</evidence>
<gene>
    <name evidence="2" type="ORF">V0U79_04430</name>
</gene>
<organism evidence="2 3">
    <name type="scientific">Hyphobacterium lacteum</name>
    <dbReference type="NCBI Taxonomy" id="3116575"/>
    <lineage>
        <taxon>Bacteria</taxon>
        <taxon>Pseudomonadati</taxon>
        <taxon>Pseudomonadota</taxon>
        <taxon>Alphaproteobacteria</taxon>
        <taxon>Maricaulales</taxon>
        <taxon>Maricaulaceae</taxon>
        <taxon>Hyphobacterium</taxon>
    </lineage>
</organism>
<protein>
    <submittedName>
        <fullName evidence="2">DUF1465 family protein</fullName>
    </submittedName>
</protein>
<dbReference type="Proteomes" id="UP001354971">
    <property type="component" value="Unassembled WGS sequence"/>
</dbReference>
<dbReference type="EMBL" id="JAZDRP010000002">
    <property type="protein sequence ID" value="MEE2525602.1"/>
    <property type="molecule type" value="Genomic_DNA"/>
</dbReference>
<evidence type="ECO:0000256" key="1">
    <source>
        <dbReference type="SAM" id="MobiDB-lite"/>
    </source>
</evidence>
<evidence type="ECO:0000313" key="3">
    <source>
        <dbReference type="Proteomes" id="UP001354971"/>
    </source>
</evidence>
<dbReference type="Gene3D" id="1.10.8.930">
    <property type="entry name" value="Protein of unknown function DUF1465"/>
    <property type="match status" value="1"/>
</dbReference>
<name>A0ABU7LNW8_9PROT</name>
<reference evidence="2 3" key="1">
    <citation type="submission" date="2024-01" db="EMBL/GenBank/DDBJ databases">
        <title>Hyphobacterium bacterium isolated from marine sediment.</title>
        <authorList>
            <person name="Zhao S."/>
        </authorList>
    </citation>
    <scope>NUCLEOTIDE SEQUENCE [LARGE SCALE GENOMIC DNA]</scope>
    <source>
        <strain evidence="3">HN65</strain>
    </source>
</reference>
<comment type="caution">
    <text evidence="2">The sequence shown here is derived from an EMBL/GenBank/DDBJ whole genome shotgun (WGS) entry which is preliminary data.</text>
</comment>
<dbReference type="RefSeq" id="WP_330198263.1">
    <property type="nucleotide sequence ID" value="NZ_JAZDRP010000002.1"/>
</dbReference>
<dbReference type="InterPro" id="IPR010848">
    <property type="entry name" value="DUF1465"/>
</dbReference>